<comment type="caution">
    <text evidence="3">The sequence shown here is derived from an EMBL/GenBank/DDBJ whole genome shotgun (WGS) entry which is preliminary data.</text>
</comment>
<dbReference type="PANTHER" id="PTHR47785">
    <property type="entry name" value="ZN(II)2CYS6 TRANSCRIPTION FACTOR (EUROFUNG)-RELATED-RELATED"/>
    <property type="match status" value="1"/>
</dbReference>
<reference evidence="3" key="2">
    <citation type="submission" date="2020-05" db="EMBL/GenBank/DDBJ databases">
        <authorList>
            <person name="Kim H.-S."/>
            <person name="Proctor R.H."/>
            <person name="Brown D.W."/>
        </authorList>
    </citation>
    <scope>NUCLEOTIDE SEQUENCE</scope>
    <source>
        <strain evidence="3">NRRL 20472</strain>
    </source>
</reference>
<gene>
    <name evidence="3" type="ORF">FSARC_586</name>
</gene>
<dbReference type="OrthoDB" id="5242628at2759"/>
<feature type="compositionally biased region" description="Polar residues" evidence="1">
    <location>
        <begin position="36"/>
        <end position="53"/>
    </location>
</feature>
<protein>
    <recommendedName>
        <fullName evidence="2">DUF8035 domain-containing protein</fullName>
    </recommendedName>
</protein>
<dbReference type="InterPro" id="IPR053181">
    <property type="entry name" value="EcdB-like_regulator"/>
</dbReference>
<keyword evidence="4" id="KW-1185">Reference proteome</keyword>
<dbReference type="PANTHER" id="PTHR47785:SF4">
    <property type="entry name" value="ZN(II)2CYS6 TRANSCRIPTION FACTOR (EUROFUNG)"/>
    <property type="match status" value="1"/>
</dbReference>
<feature type="domain" description="DUF8035" evidence="2">
    <location>
        <begin position="749"/>
        <end position="801"/>
    </location>
</feature>
<feature type="compositionally biased region" description="Basic and acidic residues" evidence="1">
    <location>
        <begin position="24"/>
        <end position="35"/>
    </location>
</feature>
<feature type="compositionally biased region" description="Basic and acidic residues" evidence="1">
    <location>
        <begin position="322"/>
        <end position="333"/>
    </location>
</feature>
<organism evidence="3 4">
    <name type="scientific">Fusarium sarcochroum</name>
    <dbReference type="NCBI Taxonomy" id="1208366"/>
    <lineage>
        <taxon>Eukaryota</taxon>
        <taxon>Fungi</taxon>
        <taxon>Dikarya</taxon>
        <taxon>Ascomycota</taxon>
        <taxon>Pezizomycotina</taxon>
        <taxon>Sordariomycetes</taxon>
        <taxon>Hypocreomycetidae</taxon>
        <taxon>Hypocreales</taxon>
        <taxon>Nectriaceae</taxon>
        <taxon>Fusarium</taxon>
        <taxon>Fusarium lateritium species complex</taxon>
    </lineage>
</organism>
<evidence type="ECO:0000256" key="1">
    <source>
        <dbReference type="SAM" id="MobiDB-lite"/>
    </source>
</evidence>
<feature type="region of interest" description="Disordered" evidence="1">
    <location>
        <begin position="217"/>
        <end position="244"/>
    </location>
</feature>
<accession>A0A8H4XG95</accession>
<dbReference type="Proteomes" id="UP000622797">
    <property type="component" value="Unassembled WGS sequence"/>
</dbReference>
<evidence type="ECO:0000259" key="2">
    <source>
        <dbReference type="Pfam" id="PF26118"/>
    </source>
</evidence>
<dbReference type="Pfam" id="PF26118">
    <property type="entry name" value="DUF8035"/>
    <property type="match status" value="1"/>
</dbReference>
<evidence type="ECO:0000313" key="4">
    <source>
        <dbReference type="Proteomes" id="UP000622797"/>
    </source>
</evidence>
<reference evidence="3" key="1">
    <citation type="journal article" date="2020" name="BMC Genomics">
        <title>Correction to: Identification and distribution of gene clusters required for synthesis of sphingolipid metabolism inhibitors in diverse species of the filamentous fungus Fusarium.</title>
        <authorList>
            <person name="Kim H.S."/>
            <person name="Lohmar J.M."/>
            <person name="Busman M."/>
            <person name="Brown D.W."/>
            <person name="Naumann T.A."/>
            <person name="Divon H.H."/>
            <person name="Lysoe E."/>
            <person name="Uhlig S."/>
            <person name="Proctor R.H."/>
        </authorList>
    </citation>
    <scope>NUCLEOTIDE SEQUENCE</scope>
    <source>
        <strain evidence="3">NRRL 20472</strain>
    </source>
</reference>
<feature type="region of interest" description="Disordered" evidence="1">
    <location>
        <begin position="1"/>
        <end position="53"/>
    </location>
</feature>
<name>A0A8H4XG95_9HYPO</name>
<feature type="region of interest" description="Disordered" evidence="1">
    <location>
        <begin position="320"/>
        <end position="346"/>
    </location>
</feature>
<dbReference type="AlphaFoldDB" id="A0A8H4XG95"/>
<evidence type="ECO:0000313" key="3">
    <source>
        <dbReference type="EMBL" id="KAF4973009.1"/>
    </source>
</evidence>
<sequence length="852" mass="96752">MSAEDLTPQMSVWGGRMGAGAPKLEPKASGADETRTMSPRTTNGVSPQPSCNKVTRNRISTEWVAQMDTSDTGRDIGPHLFTPVREPASLIEHTRRAGLLLECPSISVNTHRYAELQGIKSTDAYPTKQEKERAGLFQEYDLDISTFPGRLDFSTSNVDKYVESFKVNILNLHPIINPRDVDGWVKQFRIGLQFFPEKCHDPSRPVIDARAGSQFTAVAGSEKEHAQRPDSCGPGESPASNIGQSNNLVNRALVLIILALGKVCLYRDKIPGAFSRKDPFPYDSSATPKYGHLYSPDQDPSTGLPLHQYQVEPSPVYMPADGRIDSDFSRPSRDTSSTSGSAPKKNAKEIPGLDYFSCATRILDSHVHERDDIKNAYANIFASLYYGQLARPWESFRCIDRASSIWLSMVSSRFEELRGIQCKQVMIRNPGLNTLTLGFWSLLQLASDLVAEMDLAPPELLRDVIYEIHMPYPNMSLLDGFEQPVLDSFLAHIYLRKHLNITHRTFSKPQATKQVDSIKTSSIDDMSQAISNMDWVPPSFKFAEDDLPADSILAARLRAKYWGAQVVTFRPFVLRVLRYQHTVRDLPPTPGSTVIGKLPGIHPEVMKGAEKGIAALIESTRAFHRLNKERQIITNVFGTAHAQWGNLIVLTAAFKNLHLRPHISEQLLQDLFQKTIQFLRESAPESSSLLKDMHILRWQNLSKKQKDQKEKEPAEAVARYKQAEKDRIAKEKADKEAKDKEYQDCSTNSTRMARRYLSIESLREFGVEFDFDADPEYVLIRCWVPEREQDRLWKHTKLIREKRDRMLMVEDKRYSRDEPEFEWVREKEKRHHSRIRSKSPSLLMCLAGVKPA</sequence>
<proteinExistence type="predicted"/>
<dbReference type="InterPro" id="IPR058348">
    <property type="entry name" value="DUF8035"/>
</dbReference>
<dbReference type="EMBL" id="JABEXW010000032">
    <property type="protein sequence ID" value="KAF4973009.1"/>
    <property type="molecule type" value="Genomic_DNA"/>
</dbReference>